<evidence type="ECO:0000313" key="11">
    <source>
        <dbReference type="EMBL" id="ODV69237.1"/>
    </source>
</evidence>
<keyword evidence="4" id="KW-0862">Zinc</keyword>
<accession>A0A1E4RPP3</accession>
<feature type="domain" description="Zn(2)-C6 fungal-type" evidence="10">
    <location>
        <begin position="27"/>
        <end position="69"/>
    </location>
</feature>
<feature type="compositionally biased region" description="Basic and acidic residues" evidence="9">
    <location>
        <begin position="85"/>
        <end position="96"/>
    </location>
</feature>
<evidence type="ECO:0000313" key="12">
    <source>
        <dbReference type="Proteomes" id="UP000095085"/>
    </source>
</evidence>
<evidence type="ECO:0000256" key="9">
    <source>
        <dbReference type="SAM" id="MobiDB-lite"/>
    </source>
</evidence>
<dbReference type="SMART" id="SM00066">
    <property type="entry name" value="GAL4"/>
    <property type="match status" value="1"/>
</dbReference>
<evidence type="ECO:0000256" key="3">
    <source>
        <dbReference type="ARBA" id="ARBA00022723"/>
    </source>
</evidence>
<dbReference type="PROSITE" id="PS50048">
    <property type="entry name" value="ZN2_CY6_FUNGAL_2"/>
    <property type="match status" value="1"/>
</dbReference>
<dbReference type="InterPro" id="IPR007219">
    <property type="entry name" value="XnlR_reg_dom"/>
</dbReference>
<dbReference type="STRING" id="984485.A0A1E4RPP3"/>
<evidence type="ECO:0000256" key="1">
    <source>
        <dbReference type="ARBA" id="ARBA00004123"/>
    </source>
</evidence>
<keyword evidence="8" id="KW-0539">Nucleus</keyword>
<organism evidence="11 12">
    <name type="scientific">Hyphopichia burtonii NRRL Y-1933</name>
    <dbReference type="NCBI Taxonomy" id="984485"/>
    <lineage>
        <taxon>Eukaryota</taxon>
        <taxon>Fungi</taxon>
        <taxon>Dikarya</taxon>
        <taxon>Ascomycota</taxon>
        <taxon>Saccharomycotina</taxon>
        <taxon>Pichiomycetes</taxon>
        <taxon>Debaryomycetaceae</taxon>
        <taxon>Hyphopichia</taxon>
    </lineage>
</organism>
<dbReference type="PANTHER" id="PTHR31668:SF18">
    <property type="entry name" value="MALTOSE FERMENTATION REGULATORY PROTEIN MAL13-RELATED"/>
    <property type="match status" value="1"/>
</dbReference>
<comment type="similarity">
    <text evidence="2">Belongs to the MAL13 family.</text>
</comment>
<keyword evidence="3" id="KW-0479">Metal-binding</keyword>
<comment type="subcellular location">
    <subcellularLocation>
        <location evidence="1">Nucleus</location>
    </subcellularLocation>
</comment>
<evidence type="ECO:0000259" key="10">
    <source>
        <dbReference type="PROSITE" id="PS50048"/>
    </source>
</evidence>
<dbReference type="RefSeq" id="XP_020078304.1">
    <property type="nucleotide sequence ID" value="XM_020218468.1"/>
</dbReference>
<dbReference type="AlphaFoldDB" id="A0A1E4RPP3"/>
<name>A0A1E4RPP3_9ASCO</name>
<dbReference type="CDD" id="cd00067">
    <property type="entry name" value="GAL4"/>
    <property type="match status" value="1"/>
</dbReference>
<dbReference type="GO" id="GO:0008270">
    <property type="term" value="F:zinc ion binding"/>
    <property type="evidence" value="ECO:0007669"/>
    <property type="project" value="InterPro"/>
</dbReference>
<keyword evidence="6" id="KW-0238">DNA-binding</keyword>
<dbReference type="Proteomes" id="UP000095085">
    <property type="component" value="Unassembled WGS sequence"/>
</dbReference>
<evidence type="ECO:0000256" key="6">
    <source>
        <dbReference type="ARBA" id="ARBA00023125"/>
    </source>
</evidence>
<dbReference type="Pfam" id="PF00172">
    <property type="entry name" value="Zn_clus"/>
    <property type="match status" value="1"/>
</dbReference>
<dbReference type="GO" id="GO:0000981">
    <property type="term" value="F:DNA-binding transcription factor activity, RNA polymerase II-specific"/>
    <property type="evidence" value="ECO:0007669"/>
    <property type="project" value="InterPro"/>
</dbReference>
<protein>
    <recommendedName>
        <fullName evidence="10">Zn(2)-C6 fungal-type domain-containing protein</fullName>
    </recommendedName>
</protein>
<dbReference type="SUPFAM" id="SSF57701">
    <property type="entry name" value="Zn2/Cys6 DNA-binding domain"/>
    <property type="match status" value="1"/>
</dbReference>
<keyword evidence="5" id="KW-0805">Transcription regulation</keyword>
<dbReference type="EMBL" id="KV454539">
    <property type="protein sequence ID" value="ODV69237.1"/>
    <property type="molecule type" value="Genomic_DNA"/>
</dbReference>
<dbReference type="GeneID" id="30993018"/>
<dbReference type="OrthoDB" id="2740448at2759"/>
<dbReference type="CDD" id="cd12148">
    <property type="entry name" value="fungal_TF_MHR"/>
    <property type="match status" value="1"/>
</dbReference>
<feature type="region of interest" description="Disordered" evidence="9">
    <location>
        <begin position="81"/>
        <end position="102"/>
    </location>
</feature>
<dbReference type="InterPro" id="IPR036864">
    <property type="entry name" value="Zn2-C6_fun-type_DNA-bd_sf"/>
</dbReference>
<keyword evidence="7" id="KW-0804">Transcription</keyword>
<evidence type="ECO:0000256" key="7">
    <source>
        <dbReference type="ARBA" id="ARBA00023163"/>
    </source>
</evidence>
<keyword evidence="12" id="KW-1185">Reference proteome</keyword>
<dbReference type="GO" id="GO:0005634">
    <property type="term" value="C:nucleus"/>
    <property type="evidence" value="ECO:0007669"/>
    <property type="project" value="UniProtKB-SubCell"/>
</dbReference>
<dbReference type="Pfam" id="PF04082">
    <property type="entry name" value="Fungal_trans"/>
    <property type="match status" value="1"/>
</dbReference>
<evidence type="ECO:0000256" key="4">
    <source>
        <dbReference type="ARBA" id="ARBA00022833"/>
    </source>
</evidence>
<dbReference type="InterPro" id="IPR050797">
    <property type="entry name" value="Carb_Metab_Trans_Reg"/>
</dbReference>
<gene>
    <name evidence="11" type="ORF">HYPBUDRAFT_106199</name>
</gene>
<dbReference type="PANTHER" id="PTHR31668">
    <property type="entry name" value="GLUCOSE TRANSPORT TRANSCRIPTION REGULATOR RGT1-RELATED-RELATED"/>
    <property type="match status" value="1"/>
</dbReference>
<dbReference type="InterPro" id="IPR001138">
    <property type="entry name" value="Zn2Cys6_DnaBD"/>
</dbReference>
<evidence type="ECO:0000256" key="8">
    <source>
        <dbReference type="ARBA" id="ARBA00023242"/>
    </source>
</evidence>
<dbReference type="GO" id="GO:0006351">
    <property type="term" value="P:DNA-templated transcription"/>
    <property type="evidence" value="ECO:0007669"/>
    <property type="project" value="InterPro"/>
</dbReference>
<sequence length="630" mass="71350">MNTFADHVQLHSDHTQRRSIRTKYSNPCDLCALRKVRCDRLEKIQMAKRDPTVSESCSRCLKNGVNCTNIRLKKKSGPKLKARSTKADEVQKEKPCKRSPKVELSPPLHGEILSIDKLLPYLHVYQTWYYGVWPVISVAHLVSKIVQDCTNNELNEKSATSYSLCCAICAAISKQITFLSSSSQIINIPNDNDASLYVSESLKARSIVDYKLNPSYESLLTSFFLYVYYINNKGGTNASILYLREAISMAQILKLHDKATLLSKPSAEAHRLKKIYYLLLVTERFMCIEDKIPVILDASIPLPSLEDEEYPGLLTGFTELIKIFAIPDRSFFDNISNLSDSELSCFKILNDFLNNDDKDSSLYSMNWIINVQKKLMNIKIINPTSDIQKANILLSKHWMRSLTWHISYQKGILRKITNDSNNCLSFNYPVSIAYDFLSNTNDLPIYAFESNGPGVCIKLLEIANGLADSINNFSLHSNYNEFSSYNALNSIFGLIGKFKTEITLPIKLYQKIETIVNNRPIPKMPEPSGYITEVNENESQNSPFTEMANIFATATSSYEAMNGRAQHYNQTSLNEFSNRPILESSTIAYSRNEVDFAPIDQHSGNSLLQNLVKLGSLTNLNHESSYNDFS</sequence>
<evidence type="ECO:0000256" key="2">
    <source>
        <dbReference type="ARBA" id="ARBA00009382"/>
    </source>
</evidence>
<evidence type="ECO:0000256" key="5">
    <source>
        <dbReference type="ARBA" id="ARBA00023015"/>
    </source>
</evidence>
<proteinExistence type="inferred from homology"/>
<reference evidence="12" key="1">
    <citation type="submission" date="2016-05" db="EMBL/GenBank/DDBJ databases">
        <title>Comparative genomics of biotechnologically important yeasts.</title>
        <authorList>
            <consortium name="DOE Joint Genome Institute"/>
            <person name="Riley R."/>
            <person name="Haridas S."/>
            <person name="Wolfe K.H."/>
            <person name="Lopes M.R."/>
            <person name="Hittinger C.T."/>
            <person name="Goker M."/>
            <person name="Salamov A."/>
            <person name="Wisecaver J."/>
            <person name="Long T.M."/>
            <person name="Aerts A.L."/>
            <person name="Barry K."/>
            <person name="Choi C."/>
            <person name="Clum A."/>
            <person name="Coughlan A.Y."/>
            <person name="Deshpande S."/>
            <person name="Douglass A.P."/>
            <person name="Hanson S.J."/>
            <person name="Klenk H.-P."/>
            <person name="Labutti K."/>
            <person name="Lapidus A."/>
            <person name="Lindquist E."/>
            <person name="Lipzen A."/>
            <person name="Meier-Kolthoff J.P."/>
            <person name="Ohm R.A."/>
            <person name="Otillar R.P."/>
            <person name="Pangilinan J."/>
            <person name="Peng Y."/>
            <person name="Rokas A."/>
            <person name="Rosa C.A."/>
            <person name="Scheuner C."/>
            <person name="Sibirny A.A."/>
            <person name="Slot J.C."/>
            <person name="Stielow J.B."/>
            <person name="Sun H."/>
            <person name="Kurtzman C.P."/>
            <person name="Blackwell M."/>
            <person name="Grigoriev I.V."/>
            <person name="Jeffries T.W."/>
        </authorList>
    </citation>
    <scope>NUCLEOTIDE SEQUENCE [LARGE SCALE GENOMIC DNA]</scope>
    <source>
        <strain evidence="12">NRRL Y-1933</strain>
    </source>
</reference>
<dbReference type="GO" id="GO:0003677">
    <property type="term" value="F:DNA binding"/>
    <property type="evidence" value="ECO:0007669"/>
    <property type="project" value="UniProtKB-KW"/>
</dbReference>